<dbReference type="NCBIfam" id="TIGR00621">
    <property type="entry name" value="ssb"/>
    <property type="match status" value="1"/>
</dbReference>
<dbReference type="CDD" id="cd04496">
    <property type="entry name" value="SSB_OBF"/>
    <property type="match status" value="1"/>
</dbReference>
<sequence>MSLNKAILIGRLTKDPELRYTPSGVAVAQFTLAVNRPFTNSRGEREADFIPVVVWRKTAEACANHLRKGSQVAVDGRIQVRHYDNNEGRRVYVTEVVAESVQFLSPANGTSASNSNENRNAGETYYSDGSNDGFIPDDELPF</sequence>
<evidence type="ECO:0000256" key="4">
    <source>
        <dbReference type="PIRNR" id="PIRNR002070"/>
    </source>
</evidence>
<evidence type="ECO:0000256" key="5">
    <source>
        <dbReference type="SAM" id="MobiDB-lite"/>
    </source>
</evidence>
<keyword evidence="3" id="KW-0234">DNA repair</keyword>
<dbReference type="Gene3D" id="2.40.50.140">
    <property type="entry name" value="Nucleic acid-binding proteins"/>
    <property type="match status" value="1"/>
</dbReference>
<dbReference type="FunFam" id="2.40.50.140:FF:000084">
    <property type="entry name" value="Single-stranded DNA-binding protein"/>
    <property type="match status" value="1"/>
</dbReference>
<accession>A0A1Y3PJE2</accession>
<proteinExistence type="inferred from homology"/>
<feature type="region of interest" description="Disordered" evidence="5">
    <location>
        <begin position="105"/>
        <end position="142"/>
    </location>
</feature>
<gene>
    <name evidence="6" type="ORF">BAA01_00135</name>
</gene>
<dbReference type="PANTHER" id="PTHR10302">
    <property type="entry name" value="SINGLE-STRANDED DNA-BINDING PROTEIN"/>
    <property type="match status" value="1"/>
</dbReference>
<protein>
    <recommendedName>
        <fullName evidence="3 4">Single-stranded DNA-binding protein</fullName>
        <shortName evidence="3">SSB</shortName>
    </recommendedName>
</protein>
<keyword evidence="1 3" id="KW-0238">DNA-binding</keyword>
<dbReference type="PROSITE" id="PS50935">
    <property type="entry name" value="SSB"/>
    <property type="match status" value="1"/>
</dbReference>
<evidence type="ECO:0000313" key="7">
    <source>
        <dbReference type="Proteomes" id="UP000196475"/>
    </source>
</evidence>
<keyword evidence="3" id="KW-0227">DNA damage</keyword>
<dbReference type="InterPro" id="IPR012340">
    <property type="entry name" value="NA-bd_OB-fold"/>
</dbReference>
<dbReference type="PIRSF" id="PIRSF002070">
    <property type="entry name" value="SSB"/>
    <property type="match status" value="1"/>
</dbReference>
<dbReference type="AlphaFoldDB" id="A0A1Y3PJE2"/>
<evidence type="ECO:0000256" key="1">
    <source>
        <dbReference type="ARBA" id="ARBA00023125"/>
    </source>
</evidence>
<dbReference type="InterPro" id="IPR000424">
    <property type="entry name" value="Primosome_PriB/ssb"/>
</dbReference>
<dbReference type="GO" id="GO:0003697">
    <property type="term" value="F:single-stranded DNA binding"/>
    <property type="evidence" value="ECO:0007669"/>
    <property type="project" value="UniProtKB-UniRule"/>
</dbReference>
<feature type="short sequence motif" description="Important for interaction with partner proteins" evidence="3">
    <location>
        <begin position="137"/>
        <end position="142"/>
    </location>
</feature>
<comment type="caution">
    <text evidence="6">The sequence shown here is derived from an EMBL/GenBank/DDBJ whole genome shotgun (WGS) entry which is preliminary data.</text>
</comment>
<reference evidence="7" key="1">
    <citation type="submission" date="2016-06" db="EMBL/GenBank/DDBJ databases">
        <authorList>
            <person name="Nascimento L."/>
            <person name="Pereira R.V."/>
            <person name="Martins L.F."/>
            <person name="Quaggio R.B."/>
            <person name="Silva A.M."/>
            <person name="Setubal J.C."/>
        </authorList>
    </citation>
    <scope>NUCLEOTIDE SEQUENCE [LARGE SCALE GENOMIC DNA]</scope>
</reference>
<dbReference type="HAMAP" id="MF_00984">
    <property type="entry name" value="SSB"/>
    <property type="match status" value="1"/>
</dbReference>
<dbReference type="GO" id="GO:0009295">
    <property type="term" value="C:nucleoid"/>
    <property type="evidence" value="ECO:0007669"/>
    <property type="project" value="TreeGrafter"/>
</dbReference>
<dbReference type="EMBL" id="LZRT01000108">
    <property type="protein sequence ID" value="OUM85218.1"/>
    <property type="molecule type" value="Genomic_DNA"/>
</dbReference>
<dbReference type="PANTHER" id="PTHR10302:SF27">
    <property type="entry name" value="SINGLE-STRANDED DNA-BINDING PROTEIN"/>
    <property type="match status" value="1"/>
</dbReference>
<evidence type="ECO:0000256" key="2">
    <source>
        <dbReference type="ARBA" id="ARBA00023172"/>
    </source>
</evidence>
<comment type="caution">
    <text evidence="3">Lacks conserved residue(s) required for the propagation of feature annotation.</text>
</comment>
<keyword evidence="3" id="KW-0235">DNA replication</keyword>
<organism evidence="6 7">
    <name type="scientific">Bacillus thermozeamaize</name>
    <dbReference type="NCBI Taxonomy" id="230954"/>
    <lineage>
        <taxon>Bacteria</taxon>
        <taxon>Bacillati</taxon>
        <taxon>Bacillota</taxon>
        <taxon>Bacilli</taxon>
        <taxon>Bacillales</taxon>
        <taxon>Bacillaceae</taxon>
        <taxon>Bacillus</taxon>
    </lineage>
</organism>
<feature type="compositionally biased region" description="Polar residues" evidence="5">
    <location>
        <begin position="105"/>
        <end position="121"/>
    </location>
</feature>
<comment type="subunit">
    <text evidence="3">Homotetramer.</text>
</comment>
<comment type="function">
    <text evidence="3">Plays an important role in DNA replication, recombination and repair. Binds to ssDNA and to an array of partner proteins to recruit them to their sites of action during DNA metabolism.</text>
</comment>
<dbReference type="GO" id="GO:0006260">
    <property type="term" value="P:DNA replication"/>
    <property type="evidence" value="ECO:0007669"/>
    <property type="project" value="UniProtKB-UniRule"/>
</dbReference>
<evidence type="ECO:0000313" key="6">
    <source>
        <dbReference type="EMBL" id="OUM85218.1"/>
    </source>
</evidence>
<dbReference type="InterPro" id="IPR011344">
    <property type="entry name" value="ssDNA-bd"/>
</dbReference>
<dbReference type="GO" id="GO:0006281">
    <property type="term" value="P:DNA repair"/>
    <property type="evidence" value="ECO:0007669"/>
    <property type="project" value="UniProtKB-UniRule"/>
</dbReference>
<dbReference type="SUPFAM" id="SSF50249">
    <property type="entry name" value="Nucleic acid-binding proteins"/>
    <property type="match status" value="1"/>
</dbReference>
<dbReference type="GO" id="GO:0006310">
    <property type="term" value="P:DNA recombination"/>
    <property type="evidence" value="ECO:0007669"/>
    <property type="project" value="UniProtKB-UniRule"/>
</dbReference>
<name>A0A1Y3PJE2_9BACI</name>
<evidence type="ECO:0000256" key="3">
    <source>
        <dbReference type="HAMAP-Rule" id="MF_00984"/>
    </source>
</evidence>
<dbReference type="Proteomes" id="UP000196475">
    <property type="component" value="Unassembled WGS sequence"/>
</dbReference>
<keyword evidence="2 3" id="KW-0233">DNA recombination</keyword>
<dbReference type="Pfam" id="PF00436">
    <property type="entry name" value="SSB"/>
    <property type="match status" value="1"/>
</dbReference>